<reference evidence="1" key="1">
    <citation type="submission" date="2021-12" db="EMBL/GenBank/DDBJ databases">
        <authorList>
            <person name="Zaccaron A."/>
            <person name="Stergiopoulos I."/>
        </authorList>
    </citation>
    <scope>NUCLEOTIDE SEQUENCE</scope>
    <source>
        <strain evidence="1">Race5_Kim</strain>
    </source>
</reference>
<accession>A0A9Q8L8X1</accession>
<sequence>MDHATRFATTNDAEAIIDLSKRVQAALIATGSLQEVGPLDEESVNDAIEKQRSFVLDTPDISYERCIIGCAFFKPVGQDCFVTTSTFTMNDYQKPLLFLYWVMLEPSQGIGSSFIEEVLNGMRSNGHNNGTPLLLDCWAGNTKLRTFYTHLDLTFAAIVPQEDYEIGVFYLDLADLHGS</sequence>
<dbReference type="KEGG" id="ffu:CLAFUR5_03164"/>
<dbReference type="RefSeq" id="XP_047757451.1">
    <property type="nucleotide sequence ID" value="XM_047902312.1"/>
</dbReference>
<reference evidence="1" key="2">
    <citation type="journal article" date="2022" name="Microb. Genom.">
        <title>A chromosome-scale genome assembly of the tomato pathogen Cladosporium fulvum reveals a compartmentalized genome architecture and the presence of a dispensable chromosome.</title>
        <authorList>
            <person name="Zaccaron A.Z."/>
            <person name="Chen L.H."/>
            <person name="Samaras A."/>
            <person name="Stergiopoulos I."/>
        </authorList>
    </citation>
    <scope>NUCLEOTIDE SEQUENCE</scope>
    <source>
        <strain evidence="1">Race5_Kim</strain>
    </source>
</reference>
<dbReference type="EMBL" id="CP090164">
    <property type="protein sequence ID" value="UJO13085.1"/>
    <property type="molecule type" value="Genomic_DNA"/>
</dbReference>
<evidence type="ECO:0000313" key="2">
    <source>
        <dbReference type="Proteomes" id="UP000756132"/>
    </source>
</evidence>
<dbReference type="InterPro" id="IPR016181">
    <property type="entry name" value="Acyl_CoA_acyltransferase"/>
</dbReference>
<name>A0A9Q8L8X1_PASFU</name>
<dbReference type="SUPFAM" id="SSF55729">
    <property type="entry name" value="Acyl-CoA N-acyltransferases (Nat)"/>
    <property type="match status" value="1"/>
</dbReference>
<dbReference type="OrthoDB" id="424551at2759"/>
<dbReference type="GeneID" id="71983042"/>
<organism evidence="1 2">
    <name type="scientific">Passalora fulva</name>
    <name type="common">Tomato leaf mold</name>
    <name type="synonym">Cladosporium fulvum</name>
    <dbReference type="NCBI Taxonomy" id="5499"/>
    <lineage>
        <taxon>Eukaryota</taxon>
        <taxon>Fungi</taxon>
        <taxon>Dikarya</taxon>
        <taxon>Ascomycota</taxon>
        <taxon>Pezizomycotina</taxon>
        <taxon>Dothideomycetes</taxon>
        <taxon>Dothideomycetidae</taxon>
        <taxon>Mycosphaerellales</taxon>
        <taxon>Mycosphaerellaceae</taxon>
        <taxon>Fulvia</taxon>
    </lineage>
</organism>
<dbReference type="Proteomes" id="UP000756132">
    <property type="component" value="Chromosome 2"/>
</dbReference>
<dbReference type="Gene3D" id="3.40.630.30">
    <property type="match status" value="1"/>
</dbReference>
<evidence type="ECO:0000313" key="1">
    <source>
        <dbReference type="EMBL" id="UJO13085.1"/>
    </source>
</evidence>
<keyword evidence="2" id="KW-1185">Reference proteome</keyword>
<dbReference type="AlphaFoldDB" id="A0A9Q8L8X1"/>
<gene>
    <name evidence="1" type="ORF">CLAFUR5_03164</name>
</gene>
<proteinExistence type="predicted"/>
<protein>
    <submittedName>
        <fullName evidence="1">Uncharacterized protein</fullName>
    </submittedName>
</protein>